<name>A0A0B7NH98_9FUNG</name>
<dbReference type="PANTHER" id="PTHR10270:SF161">
    <property type="entry name" value="SEX-DETERMINING REGION Y PROTEIN"/>
    <property type="match status" value="1"/>
</dbReference>
<dbReference type="PANTHER" id="PTHR10270">
    <property type="entry name" value="SOX TRANSCRIPTION FACTOR"/>
    <property type="match status" value="1"/>
</dbReference>
<organism evidence="5 6">
    <name type="scientific">Parasitella parasitica</name>
    <dbReference type="NCBI Taxonomy" id="35722"/>
    <lineage>
        <taxon>Eukaryota</taxon>
        <taxon>Fungi</taxon>
        <taxon>Fungi incertae sedis</taxon>
        <taxon>Mucoromycota</taxon>
        <taxon>Mucoromycotina</taxon>
        <taxon>Mucoromycetes</taxon>
        <taxon>Mucorales</taxon>
        <taxon>Mucorineae</taxon>
        <taxon>Mucoraceae</taxon>
        <taxon>Parasitella</taxon>
    </lineage>
</organism>
<keyword evidence="1 3" id="KW-0238">DNA-binding</keyword>
<dbReference type="InterPro" id="IPR036910">
    <property type="entry name" value="HMG_box_dom_sf"/>
</dbReference>
<dbReference type="GO" id="GO:0000978">
    <property type="term" value="F:RNA polymerase II cis-regulatory region sequence-specific DNA binding"/>
    <property type="evidence" value="ECO:0007669"/>
    <property type="project" value="TreeGrafter"/>
</dbReference>
<proteinExistence type="predicted"/>
<evidence type="ECO:0000313" key="6">
    <source>
        <dbReference type="Proteomes" id="UP000054107"/>
    </source>
</evidence>
<dbReference type="EMBL" id="LN733372">
    <property type="protein sequence ID" value="CEP16807.1"/>
    <property type="molecule type" value="Genomic_DNA"/>
</dbReference>
<feature type="DNA-binding region" description="HMG box" evidence="3">
    <location>
        <begin position="115"/>
        <end position="183"/>
    </location>
</feature>
<evidence type="ECO:0000313" key="5">
    <source>
        <dbReference type="EMBL" id="CEP16807.1"/>
    </source>
</evidence>
<evidence type="ECO:0000259" key="4">
    <source>
        <dbReference type="PROSITE" id="PS50118"/>
    </source>
</evidence>
<dbReference type="GO" id="GO:0030154">
    <property type="term" value="P:cell differentiation"/>
    <property type="evidence" value="ECO:0007669"/>
    <property type="project" value="TreeGrafter"/>
</dbReference>
<dbReference type="GO" id="GO:0005634">
    <property type="term" value="C:nucleus"/>
    <property type="evidence" value="ECO:0007669"/>
    <property type="project" value="UniProtKB-UniRule"/>
</dbReference>
<dbReference type="STRING" id="35722.A0A0B7NH98"/>
<sequence length="314" mass="36315">MKNRIRPKRSCDIRPLKPKSMLPMKNLAIQSLSFVQDNEGITLMIIKPNHITLNSRELISMIDEKRDRIDAGNNAYILSKDILTAIHNHQTKNDKTQACRNDDQRDLDAIKFNEPKRPSNAFIFYNNALRKKIRELFPNYSNSDISKIIGGMWKSVGSSEKDKYIKKAIECRKLHKERYPKFEYNIRRDTGINCTKIFDSKKKANNWENYFDWCLQNSTTESSAGVLQYSHESLIDPSNLTCAVSNDFFSQELQISGEWNEVCQLVSHFFPGDTDQNELVDEQFWKSLDDVDFLADLSVNSSGIHNISKTNDTK</sequence>
<dbReference type="OrthoDB" id="6247875at2759"/>
<protein>
    <recommendedName>
        <fullName evidence="4">HMG box domain-containing protein</fullName>
    </recommendedName>
</protein>
<dbReference type="PROSITE" id="PS50118">
    <property type="entry name" value="HMG_BOX_2"/>
    <property type="match status" value="1"/>
</dbReference>
<dbReference type="SUPFAM" id="SSF47095">
    <property type="entry name" value="HMG-box"/>
    <property type="match status" value="1"/>
</dbReference>
<evidence type="ECO:0000256" key="1">
    <source>
        <dbReference type="ARBA" id="ARBA00023125"/>
    </source>
</evidence>
<keyword evidence="3" id="KW-0539">Nucleus</keyword>
<keyword evidence="2" id="KW-0804">Transcription</keyword>
<dbReference type="Proteomes" id="UP000054107">
    <property type="component" value="Unassembled WGS sequence"/>
</dbReference>
<feature type="domain" description="HMG box" evidence="4">
    <location>
        <begin position="115"/>
        <end position="183"/>
    </location>
</feature>
<dbReference type="SMART" id="SM00398">
    <property type="entry name" value="HMG"/>
    <property type="match status" value="1"/>
</dbReference>
<keyword evidence="6" id="KW-1185">Reference proteome</keyword>
<evidence type="ECO:0000256" key="2">
    <source>
        <dbReference type="ARBA" id="ARBA00023163"/>
    </source>
</evidence>
<dbReference type="Gene3D" id="1.10.30.10">
    <property type="entry name" value="High mobility group box domain"/>
    <property type="match status" value="1"/>
</dbReference>
<gene>
    <name evidence="5" type="primary">PARPA_11086.1 scaffold 42800</name>
</gene>
<dbReference type="GO" id="GO:0001228">
    <property type="term" value="F:DNA-binding transcription activator activity, RNA polymerase II-specific"/>
    <property type="evidence" value="ECO:0007669"/>
    <property type="project" value="TreeGrafter"/>
</dbReference>
<evidence type="ECO:0000256" key="3">
    <source>
        <dbReference type="PROSITE-ProRule" id="PRU00267"/>
    </source>
</evidence>
<dbReference type="InterPro" id="IPR009071">
    <property type="entry name" value="HMG_box_dom"/>
</dbReference>
<reference evidence="5 6" key="1">
    <citation type="submission" date="2014-09" db="EMBL/GenBank/DDBJ databases">
        <authorList>
            <person name="Ellenberger Sabrina"/>
        </authorList>
    </citation>
    <scope>NUCLEOTIDE SEQUENCE [LARGE SCALE GENOMIC DNA]</scope>
    <source>
        <strain evidence="5 6">CBS 412.66</strain>
    </source>
</reference>
<dbReference type="AlphaFoldDB" id="A0A0B7NH98"/>
<accession>A0A0B7NH98</accession>
<dbReference type="InterPro" id="IPR050140">
    <property type="entry name" value="SRY-related_HMG-box_TF-like"/>
</dbReference>
<dbReference type="Pfam" id="PF00505">
    <property type="entry name" value="HMG_box"/>
    <property type="match status" value="1"/>
</dbReference>